<sequence length="76" mass="9237">MRLVIYIIFTVMSSQDTQSNIVSGEKKHKMRQYFICYFPKLPLFIEHHWMQRHFWLYNTQYDGETSVCTSVVVTRK</sequence>
<dbReference type="EMBL" id="VSRR010004588">
    <property type="protein sequence ID" value="MPC40122.1"/>
    <property type="molecule type" value="Genomic_DNA"/>
</dbReference>
<comment type="caution">
    <text evidence="1">The sequence shown here is derived from an EMBL/GenBank/DDBJ whole genome shotgun (WGS) entry which is preliminary data.</text>
</comment>
<protein>
    <submittedName>
        <fullName evidence="1">Uncharacterized protein</fullName>
    </submittedName>
</protein>
<keyword evidence="2" id="KW-1185">Reference proteome</keyword>
<evidence type="ECO:0000313" key="2">
    <source>
        <dbReference type="Proteomes" id="UP000324222"/>
    </source>
</evidence>
<organism evidence="1 2">
    <name type="scientific">Portunus trituberculatus</name>
    <name type="common">Swimming crab</name>
    <name type="synonym">Neptunus trituberculatus</name>
    <dbReference type="NCBI Taxonomy" id="210409"/>
    <lineage>
        <taxon>Eukaryota</taxon>
        <taxon>Metazoa</taxon>
        <taxon>Ecdysozoa</taxon>
        <taxon>Arthropoda</taxon>
        <taxon>Crustacea</taxon>
        <taxon>Multicrustacea</taxon>
        <taxon>Malacostraca</taxon>
        <taxon>Eumalacostraca</taxon>
        <taxon>Eucarida</taxon>
        <taxon>Decapoda</taxon>
        <taxon>Pleocyemata</taxon>
        <taxon>Brachyura</taxon>
        <taxon>Eubrachyura</taxon>
        <taxon>Portunoidea</taxon>
        <taxon>Portunidae</taxon>
        <taxon>Portuninae</taxon>
        <taxon>Portunus</taxon>
    </lineage>
</organism>
<dbReference type="AlphaFoldDB" id="A0A5B7F0R5"/>
<accession>A0A5B7F0R5</accession>
<name>A0A5B7F0R5_PORTR</name>
<dbReference type="Proteomes" id="UP000324222">
    <property type="component" value="Unassembled WGS sequence"/>
</dbReference>
<gene>
    <name evidence="1" type="ORF">E2C01_033677</name>
</gene>
<proteinExistence type="predicted"/>
<reference evidence="1 2" key="1">
    <citation type="submission" date="2019-05" db="EMBL/GenBank/DDBJ databases">
        <title>Another draft genome of Portunus trituberculatus and its Hox gene families provides insights of decapod evolution.</title>
        <authorList>
            <person name="Jeong J.-H."/>
            <person name="Song I."/>
            <person name="Kim S."/>
            <person name="Choi T."/>
            <person name="Kim D."/>
            <person name="Ryu S."/>
            <person name="Kim W."/>
        </authorList>
    </citation>
    <scope>NUCLEOTIDE SEQUENCE [LARGE SCALE GENOMIC DNA]</scope>
    <source>
        <tissue evidence="1">Muscle</tissue>
    </source>
</reference>
<evidence type="ECO:0000313" key="1">
    <source>
        <dbReference type="EMBL" id="MPC40122.1"/>
    </source>
</evidence>